<dbReference type="EMBL" id="KN408297">
    <property type="protein sequence ID" value="KHG17454.1"/>
    <property type="molecule type" value="Genomic_DNA"/>
</dbReference>
<organism evidence="2 3">
    <name type="scientific">Gossypium arboreum</name>
    <name type="common">Tree cotton</name>
    <name type="synonym">Gossypium nanking</name>
    <dbReference type="NCBI Taxonomy" id="29729"/>
    <lineage>
        <taxon>Eukaryota</taxon>
        <taxon>Viridiplantae</taxon>
        <taxon>Streptophyta</taxon>
        <taxon>Embryophyta</taxon>
        <taxon>Tracheophyta</taxon>
        <taxon>Spermatophyta</taxon>
        <taxon>Magnoliopsida</taxon>
        <taxon>eudicotyledons</taxon>
        <taxon>Gunneridae</taxon>
        <taxon>Pentapetalae</taxon>
        <taxon>rosids</taxon>
        <taxon>malvids</taxon>
        <taxon>Malvales</taxon>
        <taxon>Malvaceae</taxon>
        <taxon>Malvoideae</taxon>
        <taxon>Gossypium</taxon>
    </lineage>
</organism>
<gene>
    <name evidence="2" type="ORF">F383_21667</name>
</gene>
<keyword evidence="3" id="KW-1185">Reference proteome</keyword>
<feature type="coiled-coil region" evidence="1">
    <location>
        <begin position="11"/>
        <end position="38"/>
    </location>
</feature>
<sequence length="65" mass="7195">MTSEAGEIMMQARTVEQIAEVERKYEELQQQLRADAAAREAVAAARKAEVATMAAEQSTSYKFSI</sequence>
<dbReference type="AlphaFoldDB" id="A0A0B0NZZ4"/>
<proteinExistence type="predicted"/>
<dbReference type="Proteomes" id="UP000032142">
    <property type="component" value="Unassembled WGS sequence"/>
</dbReference>
<evidence type="ECO:0000313" key="2">
    <source>
        <dbReference type="EMBL" id="KHG17454.1"/>
    </source>
</evidence>
<name>A0A0B0NZZ4_GOSAR</name>
<keyword evidence="1" id="KW-0175">Coiled coil</keyword>
<evidence type="ECO:0000313" key="3">
    <source>
        <dbReference type="Proteomes" id="UP000032142"/>
    </source>
</evidence>
<protein>
    <submittedName>
        <fullName evidence="2">Uncharacterized protein</fullName>
    </submittedName>
</protein>
<evidence type="ECO:0000256" key="1">
    <source>
        <dbReference type="SAM" id="Coils"/>
    </source>
</evidence>
<reference evidence="3" key="1">
    <citation type="submission" date="2014-09" db="EMBL/GenBank/DDBJ databases">
        <authorList>
            <person name="Mudge J."/>
            <person name="Ramaraj T."/>
            <person name="Lindquist I.E."/>
            <person name="Bharti A.K."/>
            <person name="Sundararajan A."/>
            <person name="Cameron C.T."/>
            <person name="Woodward J.E."/>
            <person name="May G.D."/>
            <person name="Brubaker C."/>
            <person name="Broadhvest J."/>
            <person name="Wilkins T.A."/>
        </authorList>
    </citation>
    <scope>NUCLEOTIDE SEQUENCE</scope>
    <source>
        <strain evidence="3">cv. AKA8401</strain>
    </source>
</reference>
<accession>A0A0B0NZZ4</accession>